<sequence>MEYKTYVSVTVHFTAQGRMIPSSIEWEDGRVYEIDKILDVRPAASLKAGGNGIRYVCLIQGRRRHLYYENPRWFVPRKGLE</sequence>
<reference evidence="1" key="1">
    <citation type="submission" date="2020-08" db="EMBL/GenBank/DDBJ databases">
        <title>Genome public.</title>
        <authorList>
            <person name="Liu C."/>
            <person name="Sun Q."/>
        </authorList>
    </citation>
    <scope>NUCLEOTIDE SEQUENCE</scope>
    <source>
        <strain evidence="1">NSJ-63</strain>
    </source>
</reference>
<organism evidence="1 2">
    <name type="scientific">Guopingia tenuis</name>
    <dbReference type="NCBI Taxonomy" id="2763656"/>
    <lineage>
        <taxon>Bacteria</taxon>
        <taxon>Bacillati</taxon>
        <taxon>Bacillota</taxon>
        <taxon>Clostridia</taxon>
        <taxon>Christensenellales</taxon>
        <taxon>Christensenellaceae</taxon>
        <taxon>Guopingia</taxon>
    </lineage>
</organism>
<gene>
    <name evidence="1" type="ORF">H8693_04595</name>
</gene>
<proteinExistence type="predicted"/>
<accession>A0A926DI53</accession>
<dbReference type="AlphaFoldDB" id="A0A926DI53"/>
<dbReference type="Proteomes" id="UP000617951">
    <property type="component" value="Unassembled WGS sequence"/>
</dbReference>
<dbReference type="EMBL" id="JACRSS010000001">
    <property type="protein sequence ID" value="MBC8538207.1"/>
    <property type="molecule type" value="Genomic_DNA"/>
</dbReference>
<protein>
    <submittedName>
        <fullName evidence="1">Uncharacterized protein</fullName>
    </submittedName>
</protein>
<name>A0A926DI53_9FIRM</name>
<evidence type="ECO:0000313" key="2">
    <source>
        <dbReference type="Proteomes" id="UP000617951"/>
    </source>
</evidence>
<dbReference type="RefSeq" id="WP_178622186.1">
    <property type="nucleotide sequence ID" value="NZ_JACRSS010000001.1"/>
</dbReference>
<keyword evidence="2" id="KW-1185">Reference proteome</keyword>
<evidence type="ECO:0000313" key="1">
    <source>
        <dbReference type="EMBL" id="MBC8538207.1"/>
    </source>
</evidence>
<comment type="caution">
    <text evidence="1">The sequence shown here is derived from an EMBL/GenBank/DDBJ whole genome shotgun (WGS) entry which is preliminary data.</text>
</comment>